<dbReference type="SUPFAM" id="SSF48371">
    <property type="entry name" value="ARM repeat"/>
    <property type="match status" value="1"/>
</dbReference>
<evidence type="ECO:0000313" key="2">
    <source>
        <dbReference type="Proteomes" id="UP000184480"/>
    </source>
</evidence>
<dbReference type="OrthoDB" id="1122333at2"/>
<name>A0A1M4ZJG4_9BACT</name>
<dbReference type="Proteomes" id="UP000184480">
    <property type="component" value="Unassembled WGS sequence"/>
</dbReference>
<dbReference type="STRING" id="1346286.SAMN05444362_104107"/>
<dbReference type="Pfam" id="PF08713">
    <property type="entry name" value="DNA_alkylation"/>
    <property type="match status" value="1"/>
</dbReference>
<accession>A0A1M4ZJG4</accession>
<dbReference type="AlphaFoldDB" id="A0A1M4ZJG4"/>
<proteinExistence type="predicted"/>
<keyword evidence="2" id="KW-1185">Reference proteome</keyword>
<dbReference type="PANTHER" id="PTHR41291:SF1">
    <property type="entry name" value="DNA ALKYLATION REPAIR PROTEIN"/>
    <property type="match status" value="1"/>
</dbReference>
<dbReference type="PANTHER" id="PTHR41291">
    <property type="entry name" value="DNA ALKYLATION REPAIR PROTEIN"/>
    <property type="match status" value="1"/>
</dbReference>
<dbReference type="InterPro" id="IPR016024">
    <property type="entry name" value="ARM-type_fold"/>
</dbReference>
<dbReference type="EMBL" id="FQUC01000004">
    <property type="protein sequence ID" value="SHF18179.1"/>
    <property type="molecule type" value="Genomic_DNA"/>
</dbReference>
<reference evidence="2" key="1">
    <citation type="submission" date="2016-11" db="EMBL/GenBank/DDBJ databases">
        <authorList>
            <person name="Varghese N."/>
            <person name="Submissions S."/>
        </authorList>
    </citation>
    <scope>NUCLEOTIDE SEQUENCE [LARGE SCALE GENOMIC DNA]</scope>
    <source>
        <strain evidence="2">DSM 27370</strain>
    </source>
</reference>
<organism evidence="1 2">
    <name type="scientific">Dysgonomonas macrotermitis</name>
    <dbReference type="NCBI Taxonomy" id="1346286"/>
    <lineage>
        <taxon>Bacteria</taxon>
        <taxon>Pseudomonadati</taxon>
        <taxon>Bacteroidota</taxon>
        <taxon>Bacteroidia</taxon>
        <taxon>Bacteroidales</taxon>
        <taxon>Dysgonomonadaceae</taxon>
        <taxon>Dysgonomonas</taxon>
    </lineage>
</organism>
<dbReference type="RefSeq" id="WP_062181611.1">
    <property type="nucleotide sequence ID" value="NZ_BBXL01000013.1"/>
</dbReference>
<evidence type="ECO:0000313" key="1">
    <source>
        <dbReference type="EMBL" id="SHF18179.1"/>
    </source>
</evidence>
<dbReference type="InterPro" id="IPR014825">
    <property type="entry name" value="DNA_alkylation"/>
</dbReference>
<protein>
    <submittedName>
        <fullName evidence="1">3-methyladenine DNA glycosylase AlkD</fullName>
    </submittedName>
</protein>
<sequence length="223" mass="25534">MQHEDTIRDIRRRCRMAMNGIASASMRNHGLSYKLNFGVDISKIKDIAARYTPDAELAELLWQDGTRELKILATLLYPVDGFTSEAANRWVAQIPNQEIREQVSLNLFQSLPFAGKLVKEWINNAGEDIRTSGYWLAVRLMLTKKQTEDICVETLSFVFDDAVSGQVSLRNAALLFLKNAGKQSPAEAEYIIKNLTKYKDSDDAVLREIYDSLSFEFEFYYDR</sequence>
<gene>
    <name evidence="1" type="ORF">SAMN05444362_104107</name>
</gene>